<gene>
    <name evidence="1" type="ORF">C1SCF055_LOCUS10099</name>
    <name evidence="2" type="ORF">C1SCF055_LOCUS27489</name>
</gene>
<sequence length="56" mass="6333">MLGLRRLLHDENAQQLFETIRHLKTAEPAGAVLENVMGFLKVIPKILKLLAENLPQ</sequence>
<keyword evidence="4" id="KW-1185">Reference proteome</keyword>
<reference evidence="3 4" key="2">
    <citation type="submission" date="2024-05" db="EMBL/GenBank/DDBJ databases">
        <authorList>
            <person name="Chen Y."/>
            <person name="Shah S."/>
            <person name="Dougan E. K."/>
            <person name="Thang M."/>
            <person name="Chan C."/>
        </authorList>
    </citation>
    <scope>NUCLEOTIDE SEQUENCE [LARGE SCALE GENOMIC DNA]</scope>
</reference>
<dbReference type="EMBL" id="CAMXCT030000713">
    <property type="protein sequence ID" value="CAL4769712.1"/>
    <property type="molecule type" value="Genomic_DNA"/>
</dbReference>
<dbReference type="EMBL" id="CAMXCT020000713">
    <property type="protein sequence ID" value="CAL1135775.1"/>
    <property type="molecule type" value="Genomic_DNA"/>
</dbReference>
<evidence type="ECO:0000313" key="3">
    <source>
        <dbReference type="EMBL" id="CAL4769712.1"/>
    </source>
</evidence>
<evidence type="ECO:0000313" key="4">
    <source>
        <dbReference type="Proteomes" id="UP001152797"/>
    </source>
</evidence>
<name>A0A9P1D2L8_9DINO</name>
<accession>A0A9P1D2L8</accession>
<protein>
    <submittedName>
        <fullName evidence="2">Uncharacterized protein</fullName>
    </submittedName>
</protein>
<dbReference type="EMBL" id="CAMXCT030002938">
    <property type="protein sequence ID" value="CAL4788754.1"/>
    <property type="molecule type" value="Genomic_DNA"/>
</dbReference>
<comment type="caution">
    <text evidence="2">The sequence shown here is derived from an EMBL/GenBank/DDBJ whole genome shotgun (WGS) entry which is preliminary data.</text>
</comment>
<dbReference type="AlphaFoldDB" id="A0A9P1D2L8"/>
<proteinExistence type="predicted"/>
<dbReference type="EMBL" id="CAMXCT010000713">
    <property type="protein sequence ID" value="CAI3982400.1"/>
    <property type="molecule type" value="Genomic_DNA"/>
</dbReference>
<dbReference type="Proteomes" id="UP001152797">
    <property type="component" value="Unassembled WGS sequence"/>
</dbReference>
<evidence type="ECO:0000313" key="1">
    <source>
        <dbReference type="EMBL" id="CAI3982400.1"/>
    </source>
</evidence>
<reference evidence="2" key="1">
    <citation type="submission" date="2022-10" db="EMBL/GenBank/DDBJ databases">
        <authorList>
            <person name="Chen Y."/>
            <person name="Dougan E. K."/>
            <person name="Chan C."/>
            <person name="Rhodes N."/>
            <person name="Thang M."/>
        </authorList>
    </citation>
    <scope>NUCLEOTIDE SEQUENCE</scope>
</reference>
<organism evidence="2">
    <name type="scientific">Cladocopium goreaui</name>
    <dbReference type="NCBI Taxonomy" id="2562237"/>
    <lineage>
        <taxon>Eukaryota</taxon>
        <taxon>Sar</taxon>
        <taxon>Alveolata</taxon>
        <taxon>Dinophyceae</taxon>
        <taxon>Suessiales</taxon>
        <taxon>Symbiodiniaceae</taxon>
        <taxon>Cladocopium</taxon>
    </lineage>
</organism>
<dbReference type="EMBL" id="CAMXCT010002938">
    <property type="protein sequence ID" value="CAI4001442.1"/>
    <property type="molecule type" value="Genomic_DNA"/>
</dbReference>
<dbReference type="EMBL" id="CAMXCT020002938">
    <property type="protein sequence ID" value="CAL1154817.1"/>
    <property type="molecule type" value="Genomic_DNA"/>
</dbReference>
<evidence type="ECO:0000313" key="2">
    <source>
        <dbReference type="EMBL" id="CAI4001442.1"/>
    </source>
</evidence>